<dbReference type="InParanoid" id="K5W417"/>
<evidence type="ECO:0000256" key="12">
    <source>
        <dbReference type="SAM" id="Phobius"/>
    </source>
</evidence>
<gene>
    <name evidence="14" type="ORF">PHACADRAFT_96701</name>
</gene>
<dbReference type="GO" id="GO:0120029">
    <property type="term" value="P:proton export across plasma membrane"/>
    <property type="evidence" value="ECO:0007669"/>
    <property type="project" value="InterPro"/>
</dbReference>
<feature type="transmembrane region" description="Helical" evidence="12">
    <location>
        <begin position="111"/>
        <end position="135"/>
    </location>
</feature>
<evidence type="ECO:0000256" key="5">
    <source>
        <dbReference type="ARBA" id="ARBA00022692"/>
    </source>
</evidence>
<keyword evidence="5 12" id="KW-0812">Transmembrane</keyword>
<dbReference type="EMBL" id="JH930473">
    <property type="protein sequence ID" value="EKM53855.1"/>
    <property type="molecule type" value="Genomic_DNA"/>
</dbReference>
<dbReference type="GO" id="GO:0005886">
    <property type="term" value="C:plasma membrane"/>
    <property type="evidence" value="ECO:0007669"/>
    <property type="project" value="InterPro"/>
</dbReference>
<keyword evidence="6 12" id="KW-1133">Transmembrane helix</keyword>
<dbReference type="GO" id="GO:0036376">
    <property type="term" value="P:sodium ion export across plasma membrane"/>
    <property type="evidence" value="ECO:0007669"/>
    <property type="project" value="InterPro"/>
</dbReference>
<evidence type="ECO:0000256" key="10">
    <source>
        <dbReference type="ARBA" id="ARBA00023201"/>
    </source>
</evidence>
<dbReference type="KEGG" id="pco:PHACADRAFT_96701"/>
<dbReference type="GO" id="GO:0030007">
    <property type="term" value="P:intracellular potassium ion homeostasis"/>
    <property type="evidence" value="ECO:0007669"/>
    <property type="project" value="TreeGrafter"/>
</dbReference>
<dbReference type="InterPro" id="IPR006153">
    <property type="entry name" value="Cation/H_exchanger_TM"/>
</dbReference>
<evidence type="ECO:0000256" key="3">
    <source>
        <dbReference type="ARBA" id="ARBA00022448"/>
    </source>
</evidence>
<feature type="transmembrane region" description="Helical" evidence="12">
    <location>
        <begin position="182"/>
        <end position="204"/>
    </location>
</feature>
<evidence type="ECO:0000256" key="1">
    <source>
        <dbReference type="ARBA" id="ARBA00004141"/>
    </source>
</evidence>
<evidence type="ECO:0000256" key="6">
    <source>
        <dbReference type="ARBA" id="ARBA00022989"/>
    </source>
</evidence>
<sequence>MGIVRVRKQLYINEVVLGTGFGVLMGPHAANIFDPRSWGSEEMSQRITLEVMRVVLATGLFAIGVELPNSYLADHAKGLLIMVVPTMAFGWLIVAAIIYVLFIPINFISSLAIAACLTPTDPIICAAIVGGRFAIKHVPKNLRLVLSAESAANDGLAYPFLSISLYLTLESSRAAAIEKWLVIGWLYQVVLGTLIGTAMGLGFSQLIKFSHRKGFIDRESYVSQYLALAIFTIGVASTIGSDDLLAAFAAGSAISWDGHFNIQTENEVFSSVIDLVLNCGCFVYIGAWLPFTAFNSPELGITPWRLIILFIAILALRRIPALLLLYRWVPEISDWREAFFSGHFGPMGVGAIFVSTLAVSRLPKPHDPPQNQQEVLAATLQTIVAFVVLGSILIHGLSIPFFSVGRRIHSRTVSMSRTWTSRTTVVPDWLLGTRRVPEAMTEATASIHSSATLPDVESGLPQATTIENNVNVHHLRSATDAGDLIERREDMTAERRRSPAPREASTPEPPAERANRMSGLRRRFPSPDATRQPSPARSENVCRPRSLDSVANYLPPVTLLCPECRS</sequence>
<evidence type="ECO:0000256" key="2">
    <source>
        <dbReference type="ARBA" id="ARBA00005248"/>
    </source>
</evidence>
<dbReference type="Proteomes" id="UP000008370">
    <property type="component" value="Unassembled WGS sequence"/>
</dbReference>
<evidence type="ECO:0000256" key="7">
    <source>
        <dbReference type="ARBA" id="ARBA00023053"/>
    </source>
</evidence>
<keyword evidence="3" id="KW-0813">Transport</keyword>
<evidence type="ECO:0000256" key="4">
    <source>
        <dbReference type="ARBA" id="ARBA00022449"/>
    </source>
</evidence>
<comment type="similarity">
    <text evidence="2">Belongs to the fungal Na(+)/H(+) exchanger family.</text>
</comment>
<feature type="transmembrane region" description="Helical" evidence="12">
    <location>
        <begin position="275"/>
        <end position="294"/>
    </location>
</feature>
<dbReference type="AlphaFoldDB" id="K5W417"/>
<keyword evidence="8" id="KW-0406">Ion transport</keyword>
<dbReference type="GeneID" id="18920946"/>
<dbReference type="OrthoDB" id="2190219at2759"/>
<dbReference type="PANTHER" id="PTHR31382:SF4">
    <property type="entry name" value="NA(+)_H(+) ANTIPORTER"/>
    <property type="match status" value="1"/>
</dbReference>
<evidence type="ECO:0000256" key="8">
    <source>
        <dbReference type="ARBA" id="ARBA00023065"/>
    </source>
</evidence>
<dbReference type="RefSeq" id="XP_007396571.1">
    <property type="nucleotide sequence ID" value="XM_007396509.1"/>
</dbReference>
<proteinExistence type="inferred from homology"/>
<comment type="subcellular location">
    <subcellularLocation>
        <location evidence="1">Membrane</location>
        <topology evidence="1">Multi-pass membrane protein</topology>
    </subcellularLocation>
</comment>
<keyword evidence="7" id="KW-0915">Sodium</keyword>
<dbReference type="Pfam" id="PF00999">
    <property type="entry name" value="Na_H_Exchanger"/>
    <property type="match status" value="1"/>
</dbReference>
<evidence type="ECO:0000313" key="15">
    <source>
        <dbReference type="Proteomes" id="UP000008370"/>
    </source>
</evidence>
<evidence type="ECO:0000256" key="11">
    <source>
        <dbReference type="SAM" id="MobiDB-lite"/>
    </source>
</evidence>
<keyword evidence="4" id="KW-0050">Antiport</keyword>
<protein>
    <recommendedName>
        <fullName evidence="13">Cation/H+ exchanger transmembrane domain-containing protein</fullName>
    </recommendedName>
</protein>
<evidence type="ECO:0000256" key="9">
    <source>
        <dbReference type="ARBA" id="ARBA00023136"/>
    </source>
</evidence>
<feature type="transmembrane region" description="Helical" evidence="12">
    <location>
        <begin position="79"/>
        <end position="105"/>
    </location>
</feature>
<reference evidence="14 15" key="1">
    <citation type="journal article" date="2012" name="BMC Genomics">
        <title>Comparative genomics of the white-rot fungi, Phanerochaete carnosa and P. chrysosporium, to elucidate the genetic basis of the distinct wood types they colonize.</title>
        <authorList>
            <person name="Suzuki H."/>
            <person name="MacDonald J."/>
            <person name="Syed K."/>
            <person name="Salamov A."/>
            <person name="Hori C."/>
            <person name="Aerts A."/>
            <person name="Henrissat B."/>
            <person name="Wiebenga A."/>
            <person name="vanKuyk P.A."/>
            <person name="Barry K."/>
            <person name="Lindquist E."/>
            <person name="LaButti K."/>
            <person name="Lapidus A."/>
            <person name="Lucas S."/>
            <person name="Coutinho P."/>
            <person name="Gong Y."/>
            <person name="Samejima M."/>
            <person name="Mahadevan R."/>
            <person name="Abou-Zaid M."/>
            <person name="de Vries R.P."/>
            <person name="Igarashi K."/>
            <person name="Yadav J.S."/>
            <person name="Grigoriev I.V."/>
            <person name="Master E.R."/>
        </authorList>
    </citation>
    <scope>NUCLEOTIDE SEQUENCE [LARGE SCALE GENOMIC DNA]</scope>
    <source>
        <strain evidence="14 15">HHB-10118-sp</strain>
    </source>
</reference>
<name>K5W417_PHACS</name>
<dbReference type="InterPro" id="IPR004712">
    <property type="entry name" value="Na+/H+_antiporter_fungi"/>
</dbReference>
<keyword evidence="10" id="KW-0739">Sodium transport</keyword>
<feature type="transmembrane region" description="Helical" evidence="12">
    <location>
        <begin position="380"/>
        <end position="402"/>
    </location>
</feature>
<feature type="transmembrane region" description="Helical" evidence="12">
    <location>
        <begin position="338"/>
        <end position="359"/>
    </location>
</feature>
<keyword evidence="9 12" id="KW-0472">Membrane</keyword>
<feature type="region of interest" description="Disordered" evidence="11">
    <location>
        <begin position="491"/>
        <end position="546"/>
    </location>
</feature>
<keyword evidence="15" id="KW-1185">Reference proteome</keyword>
<evidence type="ECO:0000313" key="14">
    <source>
        <dbReference type="EMBL" id="EKM53855.1"/>
    </source>
</evidence>
<dbReference type="PANTHER" id="PTHR31382">
    <property type="entry name" value="NA(+)/H(+) ANTIPORTER"/>
    <property type="match status" value="1"/>
</dbReference>
<feature type="transmembrane region" description="Helical" evidence="12">
    <location>
        <begin position="306"/>
        <end position="326"/>
    </location>
</feature>
<accession>K5W417</accession>
<dbReference type="HOGENOM" id="CLU_008635_5_2_1"/>
<feature type="transmembrane region" description="Helical" evidence="12">
    <location>
        <begin position="225"/>
        <end position="255"/>
    </location>
</feature>
<dbReference type="GO" id="GO:0015385">
    <property type="term" value="F:sodium:proton antiporter activity"/>
    <property type="evidence" value="ECO:0007669"/>
    <property type="project" value="InterPro"/>
</dbReference>
<dbReference type="GO" id="GO:0042391">
    <property type="term" value="P:regulation of membrane potential"/>
    <property type="evidence" value="ECO:0007669"/>
    <property type="project" value="InterPro"/>
</dbReference>
<feature type="domain" description="Cation/H+ exchanger transmembrane" evidence="13">
    <location>
        <begin position="7"/>
        <end position="402"/>
    </location>
</feature>
<evidence type="ECO:0000259" key="13">
    <source>
        <dbReference type="Pfam" id="PF00999"/>
    </source>
</evidence>
<organism evidence="14 15">
    <name type="scientific">Phanerochaete carnosa (strain HHB-10118-sp)</name>
    <name type="common">White-rot fungus</name>
    <name type="synonym">Peniophora carnosa</name>
    <dbReference type="NCBI Taxonomy" id="650164"/>
    <lineage>
        <taxon>Eukaryota</taxon>
        <taxon>Fungi</taxon>
        <taxon>Dikarya</taxon>
        <taxon>Basidiomycota</taxon>
        <taxon>Agaricomycotina</taxon>
        <taxon>Agaricomycetes</taxon>
        <taxon>Polyporales</taxon>
        <taxon>Phanerochaetaceae</taxon>
        <taxon>Phanerochaete</taxon>
    </lineage>
</organism>